<keyword evidence="1" id="KW-0812">Transmembrane</keyword>
<dbReference type="Proteomes" id="UP001055159">
    <property type="component" value="Chromosome"/>
</dbReference>
<dbReference type="RefSeq" id="WP_239735517.1">
    <property type="nucleotide sequence ID" value="NZ_CP092427.2"/>
</dbReference>
<dbReference type="Proteomes" id="UP001140272">
    <property type="component" value="Unassembled WGS sequence"/>
</dbReference>
<organism evidence="2 5">
    <name type="scientific">Mycolicibacterium rufum</name>
    <dbReference type="NCBI Taxonomy" id="318424"/>
    <lineage>
        <taxon>Bacteria</taxon>
        <taxon>Bacillati</taxon>
        <taxon>Actinomycetota</taxon>
        <taxon>Actinomycetes</taxon>
        <taxon>Mycobacteriales</taxon>
        <taxon>Mycobacteriaceae</taxon>
        <taxon>Mycolicibacterium</taxon>
    </lineage>
</organism>
<reference evidence="3" key="3">
    <citation type="submission" date="2022-08" db="EMBL/GenBank/DDBJ databases">
        <title>Whole genome sequencing of non-tuberculosis mycobacteria type-strains.</title>
        <authorList>
            <person name="Igarashi Y."/>
            <person name="Osugi A."/>
            <person name="Mitarai S."/>
        </authorList>
    </citation>
    <scope>NUCLEOTIDE SEQUENCE</scope>
    <source>
        <strain evidence="3">JCM 16372</strain>
    </source>
</reference>
<dbReference type="EMBL" id="CP092427">
    <property type="protein sequence ID" value="ULP36507.1"/>
    <property type="molecule type" value="Genomic_DNA"/>
</dbReference>
<evidence type="ECO:0000313" key="3">
    <source>
        <dbReference type="EMBL" id="ULP36507.1"/>
    </source>
</evidence>
<proteinExistence type="predicted"/>
<evidence type="ECO:0000256" key="1">
    <source>
        <dbReference type="SAM" id="Phobius"/>
    </source>
</evidence>
<accession>A0A9X2XYN7</accession>
<evidence type="ECO:0000313" key="4">
    <source>
        <dbReference type="Proteomes" id="UP001055159"/>
    </source>
</evidence>
<keyword evidence="4" id="KW-1185">Reference proteome</keyword>
<reference evidence="2" key="1">
    <citation type="submission" date="2020-07" db="EMBL/GenBank/DDBJ databases">
        <authorList>
            <person name="Pettersson B.M.F."/>
            <person name="Behra P.R.K."/>
            <person name="Ramesh M."/>
            <person name="Das S."/>
            <person name="Dasgupta S."/>
            <person name="Kirsebom L.A."/>
        </authorList>
    </citation>
    <scope>NUCLEOTIDE SEQUENCE</scope>
    <source>
        <strain evidence="2">DSM 45406</strain>
    </source>
</reference>
<evidence type="ECO:0000313" key="5">
    <source>
        <dbReference type="Proteomes" id="UP001140272"/>
    </source>
</evidence>
<sequence>MTLVLAVFAVFLGKDFLVQGPIAIFLGVAVLALLVSAICGVVIVSPWRYGYAEDASLRPLTDAEWGTSEVEARQITANANLDALKELREGTDTQVKWLTAAGVSQGTAVAALAIATVLALANPISEIEQARKAFENQEGMSKFLDALEGEGLTTSRDDVVKLASFFRLSCDSFDPTLTVSPDAMRDHLVKELNIEVSVDQLKALEPARVALCKNP</sequence>
<keyword evidence="1" id="KW-0472">Membrane</keyword>
<protein>
    <submittedName>
        <fullName evidence="2">Uncharacterized protein</fullName>
    </submittedName>
</protein>
<reference evidence="2" key="2">
    <citation type="journal article" date="2022" name="BMC Genomics">
        <title>Comparative genome analysis of mycobacteria focusing on tRNA and non-coding RNA.</title>
        <authorList>
            <person name="Behra P.R.K."/>
            <person name="Pettersson B.M.F."/>
            <person name="Ramesh M."/>
            <person name="Das S."/>
            <person name="Dasgupta S."/>
            <person name="Kirsebom L.A."/>
        </authorList>
    </citation>
    <scope>NUCLEOTIDE SEQUENCE</scope>
    <source>
        <strain evidence="2">DSM 45406</strain>
    </source>
</reference>
<keyword evidence="1" id="KW-1133">Transmembrane helix</keyword>
<gene>
    <name evidence="2" type="ORF">H7H73_12540</name>
    <name evidence="3" type="ORF">MJO55_25535</name>
</gene>
<name>A0A9X2XYN7_9MYCO</name>
<evidence type="ECO:0000313" key="2">
    <source>
        <dbReference type="EMBL" id="MCV7071132.1"/>
    </source>
</evidence>
<dbReference type="EMBL" id="JACKRN010000442">
    <property type="protein sequence ID" value="MCV7071132.1"/>
    <property type="molecule type" value="Genomic_DNA"/>
</dbReference>
<dbReference type="AlphaFoldDB" id="A0A9X2XYN7"/>
<feature type="transmembrane region" description="Helical" evidence="1">
    <location>
        <begin position="23"/>
        <end position="44"/>
    </location>
</feature>